<evidence type="ECO:0008006" key="4">
    <source>
        <dbReference type="Google" id="ProtNLM"/>
    </source>
</evidence>
<keyword evidence="1" id="KW-0472">Membrane</keyword>
<proteinExistence type="predicted"/>
<feature type="transmembrane region" description="Helical" evidence="1">
    <location>
        <begin position="34"/>
        <end position="53"/>
    </location>
</feature>
<keyword evidence="1" id="KW-1133">Transmembrane helix</keyword>
<protein>
    <recommendedName>
        <fullName evidence="4">Glutathione synthetase</fullName>
    </recommendedName>
</protein>
<comment type="caution">
    <text evidence="2">The sequence shown here is derived from an EMBL/GenBank/DDBJ whole genome shotgun (WGS) entry which is preliminary data.</text>
</comment>
<name>A0A3A4R862_9BACT</name>
<keyword evidence="1" id="KW-0812">Transmembrane</keyword>
<evidence type="ECO:0000256" key="1">
    <source>
        <dbReference type="SAM" id="Phobius"/>
    </source>
</evidence>
<dbReference type="AlphaFoldDB" id="A0A3A4R862"/>
<dbReference type="Proteomes" id="UP000266426">
    <property type="component" value="Unassembled WGS sequence"/>
</dbReference>
<dbReference type="GO" id="GO:0016020">
    <property type="term" value="C:membrane"/>
    <property type="evidence" value="ECO:0007669"/>
    <property type="project" value="InterPro"/>
</dbReference>
<gene>
    <name evidence="2" type="ORF">C4541_07875</name>
</gene>
<dbReference type="Pfam" id="PF03083">
    <property type="entry name" value="MtN3_slv"/>
    <property type="match status" value="1"/>
</dbReference>
<evidence type="ECO:0000313" key="3">
    <source>
        <dbReference type="Proteomes" id="UP000266426"/>
    </source>
</evidence>
<accession>A0A3A4R862</accession>
<dbReference type="InterPro" id="IPR004316">
    <property type="entry name" value="SWEET_rpt"/>
</dbReference>
<feature type="transmembrane region" description="Helical" evidence="1">
    <location>
        <begin position="6"/>
        <end position="27"/>
    </location>
</feature>
<sequence>MIWTIIGSLAAILTMFGFVPQIIKMICTKHVKDVSLGTIIQFTIGVSLWTLYGLHLRDWIIVAANAVNLSTQIIALSLYTHYLRRDKMISLEKVSDKL</sequence>
<evidence type="ECO:0000313" key="2">
    <source>
        <dbReference type="EMBL" id="RJP58468.1"/>
    </source>
</evidence>
<dbReference type="EMBL" id="QZJZ01000066">
    <property type="protein sequence ID" value="RJP58468.1"/>
    <property type="molecule type" value="Genomic_DNA"/>
</dbReference>
<reference evidence="2 3" key="1">
    <citation type="journal article" date="2017" name="ISME J.">
        <title>Energy and carbon metabolisms in a deep terrestrial subsurface fluid microbial community.</title>
        <authorList>
            <person name="Momper L."/>
            <person name="Jungbluth S.P."/>
            <person name="Lee M.D."/>
            <person name="Amend J.P."/>
        </authorList>
    </citation>
    <scope>NUCLEOTIDE SEQUENCE [LARGE SCALE GENOMIC DNA]</scope>
    <source>
        <strain evidence="2">SURF_26</strain>
    </source>
</reference>
<organism evidence="2 3">
    <name type="scientific">Candidatus Auribacter fodinae</name>
    <dbReference type="NCBI Taxonomy" id="2093366"/>
    <lineage>
        <taxon>Bacteria</taxon>
        <taxon>Pseudomonadati</taxon>
        <taxon>Candidatus Auribacterota</taxon>
        <taxon>Candidatus Auribacteria</taxon>
        <taxon>Candidatus Auribacterales</taxon>
        <taxon>Candidatus Auribacteraceae</taxon>
        <taxon>Candidatus Auribacter</taxon>
    </lineage>
</organism>
<dbReference type="Gene3D" id="1.20.1280.290">
    <property type="match status" value="1"/>
</dbReference>
<feature type="transmembrane region" description="Helical" evidence="1">
    <location>
        <begin position="59"/>
        <end position="79"/>
    </location>
</feature>